<dbReference type="AlphaFoldDB" id="A0A9P4TVZ3"/>
<feature type="domain" description="Gfo/Idh/MocA-like oxidoreductase N-terminal" evidence="1">
    <location>
        <begin position="38"/>
        <end position="172"/>
    </location>
</feature>
<dbReference type="InterPro" id="IPR000683">
    <property type="entry name" value="Gfo/Idh/MocA-like_OxRdtase_N"/>
</dbReference>
<gene>
    <name evidence="2" type="ORF">EJ08DRAFT_378697</name>
</gene>
<dbReference type="OrthoDB" id="2129491at2759"/>
<reference evidence="2" key="1">
    <citation type="journal article" date="2020" name="Stud. Mycol.">
        <title>101 Dothideomycetes genomes: a test case for predicting lifestyles and emergence of pathogens.</title>
        <authorList>
            <person name="Haridas S."/>
            <person name="Albert R."/>
            <person name="Binder M."/>
            <person name="Bloem J."/>
            <person name="Labutti K."/>
            <person name="Salamov A."/>
            <person name="Andreopoulos B."/>
            <person name="Baker S."/>
            <person name="Barry K."/>
            <person name="Bills G."/>
            <person name="Bluhm B."/>
            <person name="Cannon C."/>
            <person name="Castanera R."/>
            <person name="Culley D."/>
            <person name="Daum C."/>
            <person name="Ezra D."/>
            <person name="Gonzalez J."/>
            <person name="Henrissat B."/>
            <person name="Kuo A."/>
            <person name="Liang C."/>
            <person name="Lipzen A."/>
            <person name="Lutzoni F."/>
            <person name="Magnuson J."/>
            <person name="Mondo S."/>
            <person name="Nolan M."/>
            <person name="Ohm R."/>
            <person name="Pangilinan J."/>
            <person name="Park H.-J."/>
            <person name="Ramirez L."/>
            <person name="Alfaro M."/>
            <person name="Sun H."/>
            <person name="Tritt A."/>
            <person name="Yoshinaga Y."/>
            <person name="Zwiers L.-H."/>
            <person name="Turgeon B."/>
            <person name="Goodwin S."/>
            <person name="Spatafora J."/>
            <person name="Crous P."/>
            <person name="Grigoriev I."/>
        </authorList>
    </citation>
    <scope>NUCLEOTIDE SEQUENCE</scope>
    <source>
        <strain evidence="2">CBS 130266</strain>
    </source>
</reference>
<dbReference type="Pfam" id="PF01408">
    <property type="entry name" value="GFO_IDH_MocA"/>
    <property type="match status" value="1"/>
</dbReference>
<dbReference type="PANTHER" id="PTHR43377:SF12">
    <property type="entry name" value="BINDING ROSSMANN FOLD OXIDOREDUCTASE, PUTATIVE (AFU_ORTHOLOGUE AFUA_3G11840)-RELATED"/>
    <property type="match status" value="1"/>
</dbReference>
<dbReference type="Proteomes" id="UP000800235">
    <property type="component" value="Unassembled WGS sequence"/>
</dbReference>
<name>A0A9P4TVZ3_9PEZI</name>
<protein>
    <submittedName>
        <fullName evidence="2">NAD(P)-binding protein</fullName>
    </submittedName>
</protein>
<dbReference type="SUPFAM" id="SSF51735">
    <property type="entry name" value="NAD(P)-binding Rossmann-fold domains"/>
    <property type="match status" value="1"/>
</dbReference>
<evidence type="ECO:0000313" key="3">
    <source>
        <dbReference type="Proteomes" id="UP000800235"/>
    </source>
</evidence>
<dbReference type="Gene3D" id="3.30.360.10">
    <property type="entry name" value="Dihydrodipicolinate Reductase, domain 2"/>
    <property type="match status" value="2"/>
</dbReference>
<dbReference type="EMBL" id="MU007065">
    <property type="protein sequence ID" value="KAF2426324.1"/>
    <property type="molecule type" value="Genomic_DNA"/>
</dbReference>
<sequence>MSFLRKMADKISSERSSIPTTVKAYTPPSPAILPPNALRIVVLGAGSRGNAYSHAIKAFDVAQIVGICEPVSFKRYEYGRKYIWGDREPLAHEAFEDWADFLAYEVTRRKRVSAGEIKEGHEEYTGADGVFVCVLDEMHVHVLKGLAPLGLHIMCEKPLATSLEDCIGIHSAVTKEWEALGRKTVFGICHVLRYSPHNMLLHKLIRDNKAVGDIVSVEHTEPVGWWHFAHSYVRGNWRRESSTAPSLLTKSCHDIDFILWLLCSPAPNSQEPPHLPTSVTSTGSLNIYRRARKPLSAGQATNCLSCPIEHICKHSAKRVYVDKHFEKGNTGWPVKIAVPEIEDLWQSHGKETAREKLMDTLREDYGPETLDEDIRKRPWFGRCVFESDNDVCDDQVVTLTWNDNPIATATTTASEMVALHGRGAKTALFHMIAPTEKICERRGRIYGTDGEITYDSTTISVYDFNTGETTIHKPKQDASSGHGGGDNGLALNFVKAVQDVKDGMDAEMAQKKHLGCTIEEVVRSHVAVFMAEEARTQKKVVDWDEFWKREVVGGGKTITVGKCQS</sequence>
<comment type="caution">
    <text evidence="2">The sequence shown here is derived from an EMBL/GenBank/DDBJ whole genome shotgun (WGS) entry which is preliminary data.</text>
</comment>
<dbReference type="InterPro" id="IPR036291">
    <property type="entry name" value="NAD(P)-bd_dom_sf"/>
</dbReference>
<evidence type="ECO:0000313" key="2">
    <source>
        <dbReference type="EMBL" id="KAF2426324.1"/>
    </source>
</evidence>
<accession>A0A9P4TVZ3</accession>
<evidence type="ECO:0000259" key="1">
    <source>
        <dbReference type="Pfam" id="PF01408"/>
    </source>
</evidence>
<dbReference type="InterPro" id="IPR051450">
    <property type="entry name" value="Gfo/Idh/MocA_Oxidoreductases"/>
</dbReference>
<dbReference type="SUPFAM" id="SSF55347">
    <property type="entry name" value="Glyceraldehyde-3-phosphate dehydrogenase-like, C-terminal domain"/>
    <property type="match status" value="1"/>
</dbReference>
<organism evidence="2 3">
    <name type="scientific">Tothia fuscella</name>
    <dbReference type="NCBI Taxonomy" id="1048955"/>
    <lineage>
        <taxon>Eukaryota</taxon>
        <taxon>Fungi</taxon>
        <taxon>Dikarya</taxon>
        <taxon>Ascomycota</taxon>
        <taxon>Pezizomycotina</taxon>
        <taxon>Dothideomycetes</taxon>
        <taxon>Pleosporomycetidae</taxon>
        <taxon>Venturiales</taxon>
        <taxon>Cylindrosympodiaceae</taxon>
        <taxon>Tothia</taxon>
    </lineage>
</organism>
<dbReference type="PANTHER" id="PTHR43377">
    <property type="entry name" value="BILIVERDIN REDUCTASE A"/>
    <property type="match status" value="1"/>
</dbReference>
<keyword evidence="3" id="KW-1185">Reference proteome</keyword>
<dbReference type="Gene3D" id="3.40.50.720">
    <property type="entry name" value="NAD(P)-binding Rossmann-like Domain"/>
    <property type="match status" value="1"/>
</dbReference>
<dbReference type="GO" id="GO:0000166">
    <property type="term" value="F:nucleotide binding"/>
    <property type="evidence" value="ECO:0007669"/>
    <property type="project" value="InterPro"/>
</dbReference>
<proteinExistence type="predicted"/>